<gene>
    <name evidence="1" type="ORF">GMARGA_LOCUS30975</name>
</gene>
<proteinExistence type="predicted"/>
<reference evidence="1 2" key="1">
    <citation type="submission" date="2021-06" db="EMBL/GenBank/DDBJ databases">
        <authorList>
            <person name="Kallberg Y."/>
            <person name="Tangrot J."/>
            <person name="Rosling A."/>
        </authorList>
    </citation>
    <scope>NUCLEOTIDE SEQUENCE [LARGE SCALE GENOMIC DNA]</scope>
    <source>
        <strain evidence="1 2">120-4 pot B 10/14</strain>
    </source>
</reference>
<evidence type="ECO:0000313" key="1">
    <source>
        <dbReference type="EMBL" id="CAG8832266.1"/>
    </source>
</evidence>
<sequence length="62" mass="7605">MNNTSQTKYADIDPFFEKEFDELLQINVKEVSIDMDINDELLIERFFDIRTFEWNQEEIVER</sequence>
<dbReference type="Proteomes" id="UP000789901">
    <property type="component" value="Unassembled WGS sequence"/>
</dbReference>
<dbReference type="EMBL" id="CAJVQB010045005">
    <property type="protein sequence ID" value="CAG8832266.1"/>
    <property type="molecule type" value="Genomic_DNA"/>
</dbReference>
<accession>A0ABN7WIF2</accession>
<protein>
    <submittedName>
        <fullName evidence="1">30563_t:CDS:1</fullName>
    </submittedName>
</protein>
<comment type="caution">
    <text evidence="1">The sequence shown here is derived from an EMBL/GenBank/DDBJ whole genome shotgun (WGS) entry which is preliminary data.</text>
</comment>
<name>A0ABN7WIF2_GIGMA</name>
<organism evidence="1 2">
    <name type="scientific">Gigaspora margarita</name>
    <dbReference type="NCBI Taxonomy" id="4874"/>
    <lineage>
        <taxon>Eukaryota</taxon>
        <taxon>Fungi</taxon>
        <taxon>Fungi incertae sedis</taxon>
        <taxon>Mucoromycota</taxon>
        <taxon>Glomeromycotina</taxon>
        <taxon>Glomeromycetes</taxon>
        <taxon>Diversisporales</taxon>
        <taxon>Gigasporaceae</taxon>
        <taxon>Gigaspora</taxon>
    </lineage>
</organism>
<keyword evidence="2" id="KW-1185">Reference proteome</keyword>
<evidence type="ECO:0000313" key="2">
    <source>
        <dbReference type="Proteomes" id="UP000789901"/>
    </source>
</evidence>
<feature type="non-terminal residue" evidence="1">
    <location>
        <position position="62"/>
    </location>
</feature>